<evidence type="ECO:0000259" key="6">
    <source>
        <dbReference type="Pfam" id="PF00728"/>
    </source>
</evidence>
<dbReference type="PANTHER" id="PTHR22600:SF21">
    <property type="entry name" value="BETA-HEXOSAMINIDASE A"/>
    <property type="match status" value="1"/>
</dbReference>
<comment type="caution">
    <text evidence="8">The sequence shown here is derived from an EMBL/GenBank/DDBJ whole genome shotgun (WGS) entry which is preliminary data.</text>
</comment>
<dbReference type="GO" id="GO:0006689">
    <property type="term" value="P:ganglioside catabolic process"/>
    <property type="evidence" value="ECO:0007669"/>
    <property type="project" value="TreeGrafter"/>
</dbReference>
<keyword evidence="3" id="KW-0326">Glycosidase</keyword>
<dbReference type="Gene3D" id="3.30.379.10">
    <property type="entry name" value="Chitobiase/beta-hexosaminidase domain 2-like"/>
    <property type="match status" value="1"/>
</dbReference>
<keyword evidence="2 8" id="KW-0378">Hydrolase</keyword>
<gene>
    <name evidence="8" type="ORF">HLH34_00870</name>
</gene>
<comment type="similarity">
    <text evidence="1">Belongs to the glycosyl hydrolase 20 family.</text>
</comment>
<dbReference type="Pfam" id="PF00728">
    <property type="entry name" value="Glyco_hydro_20"/>
    <property type="match status" value="1"/>
</dbReference>
<name>A0A7W4JPF7_9PROT</name>
<dbReference type="PRINTS" id="PR00738">
    <property type="entry name" value="GLHYDRLASE20"/>
</dbReference>
<feature type="active site" description="Proton donor" evidence="5">
    <location>
        <position position="287"/>
    </location>
</feature>
<dbReference type="AlphaFoldDB" id="A0A7W4JPF7"/>
<dbReference type="SUPFAM" id="SSF55545">
    <property type="entry name" value="beta-N-acetylhexosaminidase-like domain"/>
    <property type="match status" value="1"/>
</dbReference>
<sequence length="683" mass="73743">MPYPASARFDVGSLSIPGGVSVVWEGTRTPMLERAVGRFRARLAALGGIPAPAADAPGAATTPLHIHVGADPAYLSVTAREGYRLTVDAHGIDLAADGPAGVLHGLATLLQLAQAGPQSPAIAYVRIDDAPRFAWRGVMIDVARHFMTIETLKRQIDAMEMVKLDVLHLHLSDGQGFRVESRVFPRLATVASHGQFYTQGQIRDLVAYAADRGIRIVPEFDTPGHAFALLLAYPDLASQTPVPGDRHQINVAAINPTLEDSYRFLRRLYGEMGHLFPDRYFHAGGDEVSPTQWTKNAEIAAFMRQHGFATPQQLQAAFTARIQKILQDQGKIMMGWDEITEASIPDNVVIEAWRGSKFIASATRAGHPVVVSAGYYLDLLQPASEHYLVDPLDPHANGLTPDLAEKLRPKLGAMVDALKLDPSATMSPAQDRLVMGGEAPLWAEVVTDEMLDARLWPRSAAIAERFWSPASVRDVPDMYRRLAVVQDELCVTGLQAQANRYRMAARLSPGDAGPVLTLADATSPIRHYGHNHSAAHGQKGPIVQQMNTLGDIAAPDSAGAERFSDLARRYVAGDHSVRPVLEAMLTRWRDNDAAFQAVSAGRPILEDARPASQELKALAQAGLDALAGRKGKDWRAATGALLARQDQAVAASANMVVSHTVAQPPADLLQDITPGVRTLAGLD</sequence>
<evidence type="ECO:0000256" key="3">
    <source>
        <dbReference type="ARBA" id="ARBA00023295"/>
    </source>
</evidence>
<dbReference type="Gene3D" id="3.20.20.80">
    <property type="entry name" value="Glycosidases"/>
    <property type="match status" value="1"/>
</dbReference>
<dbReference type="SUPFAM" id="SSF51445">
    <property type="entry name" value="(Trans)glycosidases"/>
    <property type="match status" value="1"/>
</dbReference>
<evidence type="ECO:0000256" key="1">
    <source>
        <dbReference type="ARBA" id="ARBA00006285"/>
    </source>
</evidence>
<dbReference type="InterPro" id="IPR015882">
    <property type="entry name" value="HEX_bac_N"/>
</dbReference>
<dbReference type="GO" id="GO:0030203">
    <property type="term" value="P:glycosaminoglycan metabolic process"/>
    <property type="evidence" value="ECO:0007669"/>
    <property type="project" value="TreeGrafter"/>
</dbReference>
<evidence type="ECO:0000256" key="4">
    <source>
        <dbReference type="ARBA" id="ARBA00033000"/>
    </source>
</evidence>
<dbReference type="Pfam" id="PF02838">
    <property type="entry name" value="Glyco_hydro_20b"/>
    <property type="match status" value="1"/>
</dbReference>
<dbReference type="InterPro" id="IPR029018">
    <property type="entry name" value="Hex-like_dom2"/>
</dbReference>
<accession>A0A7W4JPF7</accession>
<dbReference type="GO" id="GO:0004563">
    <property type="term" value="F:beta-N-acetylhexosaminidase activity"/>
    <property type="evidence" value="ECO:0007669"/>
    <property type="project" value="InterPro"/>
</dbReference>
<dbReference type="InterPro" id="IPR025705">
    <property type="entry name" value="Beta_hexosaminidase_sua/sub"/>
</dbReference>
<evidence type="ECO:0000313" key="8">
    <source>
        <dbReference type="EMBL" id="MBB2188516.1"/>
    </source>
</evidence>
<evidence type="ECO:0000259" key="7">
    <source>
        <dbReference type="Pfam" id="PF02838"/>
    </source>
</evidence>
<dbReference type="InterPro" id="IPR017853">
    <property type="entry name" value="GH"/>
</dbReference>
<feature type="domain" description="Beta-hexosaminidase bacterial type N-terminal" evidence="7">
    <location>
        <begin position="1"/>
        <end position="130"/>
    </location>
</feature>
<dbReference type="GO" id="GO:0016020">
    <property type="term" value="C:membrane"/>
    <property type="evidence" value="ECO:0007669"/>
    <property type="project" value="TreeGrafter"/>
</dbReference>
<dbReference type="InterPro" id="IPR015883">
    <property type="entry name" value="Glyco_hydro_20_cat"/>
</dbReference>
<dbReference type="EMBL" id="JABEQF010000001">
    <property type="protein sequence ID" value="MBB2188516.1"/>
    <property type="molecule type" value="Genomic_DNA"/>
</dbReference>
<dbReference type="PANTHER" id="PTHR22600">
    <property type="entry name" value="BETA-HEXOSAMINIDASE"/>
    <property type="match status" value="1"/>
</dbReference>
<proteinExistence type="inferred from homology"/>
<evidence type="ECO:0000313" key="9">
    <source>
        <dbReference type="Proteomes" id="UP000555756"/>
    </source>
</evidence>
<evidence type="ECO:0000256" key="5">
    <source>
        <dbReference type="PIRSR" id="PIRSR625705-1"/>
    </source>
</evidence>
<dbReference type="GO" id="GO:0005975">
    <property type="term" value="P:carbohydrate metabolic process"/>
    <property type="evidence" value="ECO:0007669"/>
    <property type="project" value="InterPro"/>
</dbReference>
<reference evidence="8 9" key="1">
    <citation type="submission" date="2020-04" db="EMBL/GenBank/DDBJ databases">
        <title>Description of novel Gluconacetobacter.</title>
        <authorList>
            <person name="Sombolestani A."/>
        </authorList>
    </citation>
    <scope>NUCLEOTIDE SEQUENCE [LARGE SCALE GENOMIC DNA]</scope>
    <source>
        <strain evidence="8 9">LMG 21311</strain>
    </source>
</reference>
<keyword evidence="9" id="KW-1185">Reference proteome</keyword>
<protein>
    <recommendedName>
        <fullName evidence="4">N-acetyl-beta-glucosaminidase</fullName>
    </recommendedName>
</protein>
<dbReference type="GO" id="GO:0005764">
    <property type="term" value="C:lysosome"/>
    <property type="evidence" value="ECO:0007669"/>
    <property type="project" value="TreeGrafter"/>
</dbReference>
<evidence type="ECO:0000256" key="2">
    <source>
        <dbReference type="ARBA" id="ARBA00022801"/>
    </source>
</evidence>
<feature type="domain" description="Glycoside hydrolase family 20 catalytic" evidence="6">
    <location>
        <begin position="133"/>
        <end position="469"/>
    </location>
</feature>
<organism evidence="8 9">
    <name type="scientific">Gluconacetobacter azotocaptans</name>
    <dbReference type="NCBI Taxonomy" id="142834"/>
    <lineage>
        <taxon>Bacteria</taxon>
        <taxon>Pseudomonadati</taxon>
        <taxon>Pseudomonadota</taxon>
        <taxon>Alphaproteobacteria</taxon>
        <taxon>Acetobacterales</taxon>
        <taxon>Acetobacteraceae</taxon>
        <taxon>Gluconacetobacter</taxon>
    </lineage>
</organism>
<dbReference type="Proteomes" id="UP000555756">
    <property type="component" value="Unassembled WGS sequence"/>
</dbReference>